<dbReference type="AlphaFoldDB" id="A0A150Q550"/>
<feature type="compositionally biased region" description="Basic and acidic residues" evidence="1">
    <location>
        <begin position="30"/>
        <end position="40"/>
    </location>
</feature>
<dbReference type="RefSeq" id="WP_061612328.1">
    <property type="nucleotide sequence ID" value="NZ_JEMA01001038.1"/>
</dbReference>
<comment type="caution">
    <text evidence="2">The sequence shown here is derived from an EMBL/GenBank/DDBJ whole genome shotgun (WGS) entry which is preliminary data.</text>
</comment>
<name>A0A150Q550_SORCE</name>
<proteinExistence type="predicted"/>
<organism evidence="2 3">
    <name type="scientific">Sorangium cellulosum</name>
    <name type="common">Polyangium cellulosum</name>
    <dbReference type="NCBI Taxonomy" id="56"/>
    <lineage>
        <taxon>Bacteria</taxon>
        <taxon>Pseudomonadati</taxon>
        <taxon>Myxococcota</taxon>
        <taxon>Polyangia</taxon>
        <taxon>Polyangiales</taxon>
        <taxon>Polyangiaceae</taxon>
        <taxon>Sorangium</taxon>
    </lineage>
</organism>
<reference evidence="2 3" key="1">
    <citation type="submission" date="2014-02" db="EMBL/GenBank/DDBJ databases">
        <title>The small core and large imbalanced accessory genome model reveals a collaborative survival strategy of Sorangium cellulosum strains in nature.</title>
        <authorList>
            <person name="Han K."/>
            <person name="Peng R."/>
            <person name="Blom J."/>
            <person name="Li Y.-Z."/>
        </authorList>
    </citation>
    <scope>NUCLEOTIDE SEQUENCE [LARGE SCALE GENOMIC DNA]</scope>
    <source>
        <strain evidence="2 3">So0008-312</strain>
    </source>
</reference>
<protein>
    <submittedName>
        <fullName evidence="2">Uncharacterized protein</fullName>
    </submittedName>
</protein>
<gene>
    <name evidence="2" type="ORF">BE15_12170</name>
</gene>
<sequence length="93" mass="9802">MSSGCGHGSAAISASVSWAGEGSCPGRSSRIHDSPSERWSRSSSAPASTGFGRKSSHPASRLRSTSRPATPADEARMTVRSREGICRRRRVVS</sequence>
<evidence type="ECO:0000313" key="2">
    <source>
        <dbReference type="EMBL" id="KYF63080.1"/>
    </source>
</evidence>
<dbReference type="Proteomes" id="UP000075260">
    <property type="component" value="Unassembled WGS sequence"/>
</dbReference>
<evidence type="ECO:0000256" key="1">
    <source>
        <dbReference type="SAM" id="MobiDB-lite"/>
    </source>
</evidence>
<evidence type="ECO:0000313" key="3">
    <source>
        <dbReference type="Proteomes" id="UP000075260"/>
    </source>
</evidence>
<accession>A0A150Q550</accession>
<dbReference type="EMBL" id="JEMA01001038">
    <property type="protein sequence ID" value="KYF63080.1"/>
    <property type="molecule type" value="Genomic_DNA"/>
</dbReference>
<feature type="region of interest" description="Disordered" evidence="1">
    <location>
        <begin position="16"/>
        <end position="93"/>
    </location>
</feature>
<feature type="compositionally biased region" description="Basic and acidic residues" evidence="1">
    <location>
        <begin position="73"/>
        <end position="86"/>
    </location>
</feature>